<comment type="caution">
    <text evidence="1">The sequence shown here is derived from an EMBL/GenBank/DDBJ whole genome shotgun (WGS) entry which is preliminary data.</text>
</comment>
<reference evidence="1 2" key="1">
    <citation type="journal article" date="2013" name="ISME J.">
        <title>A metabolic model for members of the genus Tetrasphaera involved in enhanced biological phosphorus removal.</title>
        <authorList>
            <person name="Kristiansen R."/>
            <person name="Nguyen H.T.T."/>
            <person name="Saunders A.M."/>
            <person name="Nielsen J.L."/>
            <person name="Wimmer R."/>
            <person name="Le V.Q."/>
            <person name="McIlroy S.J."/>
            <person name="Petrovski S."/>
            <person name="Seviour R.J."/>
            <person name="Calteau A."/>
            <person name="Nielsen K.L."/>
            <person name="Nielsen P.H."/>
        </authorList>
    </citation>
    <scope>NUCLEOTIDE SEQUENCE [LARGE SCALE GENOMIC DNA]</scope>
    <source>
        <strain evidence="1 2">Ben110</strain>
    </source>
</reference>
<name>W6JY34_9MICO</name>
<dbReference type="AlphaFoldDB" id="W6JY34"/>
<organism evidence="1 2">
    <name type="scientific">Nostocoides australiense Ben110</name>
    <dbReference type="NCBI Taxonomy" id="1193182"/>
    <lineage>
        <taxon>Bacteria</taxon>
        <taxon>Bacillati</taxon>
        <taxon>Actinomycetota</taxon>
        <taxon>Actinomycetes</taxon>
        <taxon>Micrococcales</taxon>
        <taxon>Intrasporangiaceae</taxon>
        <taxon>Nostocoides</taxon>
    </lineage>
</organism>
<evidence type="ECO:0000313" key="1">
    <source>
        <dbReference type="EMBL" id="CCH74037.1"/>
    </source>
</evidence>
<accession>W6JY34</accession>
<keyword evidence="2" id="KW-1185">Reference proteome</keyword>
<evidence type="ECO:0000313" key="2">
    <source>
        <dbReference type="Proteomes" id="UP000035763"/>
    </source>
</evidence>
<dbReference type="Proteomes" id="UP000035763">
    <property type="component" value="Unassembled WGS sequence"/>
</dbReference>
<gene>
    <name evidence="1" type="ORF">BN11_3670003</name>
</gene>
<dbReference type="EMBL" id="CAJA01000298">
    <property type="protein sequence ID" value="CCH74037.1"/>
    <property type="molecule type" value="Genomic_DNA"/>
</dbReference>
<sequence length="63" mass="6596">MTPTSSTDASVNTQLSLPGAGWFLDWSQLDPEANVAASVAAMNGNYAPLERVLGPVVIARHEA</sequence>
<dbReference type="STRING" id="1193182.BN11_3670003"/>
<protein>
    <submittedName>
        <fullName evidence="1">Uncharacterized protein</fullName>
    </submittedName>
</protein>
<proteinExistence type="predicted"/>